<dbReference type="EnsemblPlants" id="Kaladp0024s0309.2.v1.1">
    <property type="protein sequence ID" value="Kaladp0024s0309.2.v1.1"/>
    <property type="gene ID" value="Kaladp0024s0309.v1.1"/>
</dbReference>
<protein>
    <recommendedName>
        <fullName evidence="6">DNA endonuclease activator Ctp1 C-terminal domain-containing protein</fullName>
    </recommendedName>
</protein>
<evidence type="ECO:0000259" key="6">
    <source>
        <dbReference type="Pfam" id="PF08573"/>
    </source>
</evidence>
<dbReference type="Gramene" id="Kaladp0024s0309.1.v1.1">
    <property type="protein sequence ID" value="Kaladp0024s0309.1.v1.1"/>
    <property type="gene ID" value="Kaladp0024s0309.v1.1"/>
</dbReference>
<keyword evidence="8" id="KW-1185">Reference proteome</keyword>
<dbReference type="PANTHER" id="PTHR15107:SF0">
    <property type="entry name" value="DNA ENDONUCLEASE ACTIVATOR CTP1 C-TERMINAL DOMAIN-CONTAINING PROTEIN"/>
    <property type="match status" value="1"/>
</dbReference>
<dbReference type="Proteomes" id="UP000594263">
    <property type="component" value="Unplaced"/>
</dbReference>
<feature type="compositionally biased region" description="Basic and acidic residues" evidence="5">
    <location>
        <begin position="477"/>
        <end position="495"/>
    </location>
</feature>
<dbReference type="Pfam" id="PF08573">
    <property type="entry name" value="SAE2"/>
    <property type="match status" value="1"/>
</dbReference>
<sequence length="631" mass="72283">MEGGGQSRLDIQQLADGEDIKYVSGLSTVLVATIQETKDRISLIEHIFCAQLFPNIQTKCKSLQAAEGAWREKESELLVQVEKLRAENQKLTEENNSLRKAETAKKQEGYIVRLFDSQKSLQHKIDVLELDVKEKSIKIKEAEATTGSLFDRVQRDAKHLVEYENQLNEQKRKTSELVEDLESSMKEICKLQDKLRKKCRDLDEVNELREDLFKKIEYQALKITNHDAVFKATETEMKLQSISLKQLKESVHELQGELEIKSKEVDEGKKVQQQLFQQIGQKSNQILTVEQQLKDQKCQNNKLMLKVKELKESVGQLQEVMNDKKIDLDSKEESIKELHHSIELMKSELASERNKTQVICDAYKKLKSQYNFLLKKTGLTTESIPSENKMPTETNSVTDPHNLAALTDFERRDQIPSHAMKIKDESRLTKHQDDEEVVISGQASESCTRGLVTIGTSKKINKRKASPLAGTKRPASRWRETRSHANQDGPDPHDDFLNTPFEKIHGNLVPKVMPGEVHDVPDPVPVEVNLSSSDDEIQKSARLGSGRQEKQPRPKDYKYIEPVRKKAERDNLKGVECNQCKKFFDAVLPNGGSNYKNLRCEHHDGVSRHRYKYTPPMTPEGFWNIGFDTEK</sequence>
<dbReference type="GO" id="GO:0003684">
    <property type="term" value="F:damaged DNA binding"/>
    <property type="evidence" value="ECO:0007669"/>
    <property type="project" value="TreeGrafter"/>
</dbReference>
<dbReference type="OMA" id="QIELLFC"/>
<dbReference type="InterPro" id="IPR013882">
    <property type="entry name" value="Ctp1_C"/>
</dbReference>
<keyword evidence="4" id="KW-0175">Coiled coil</keyword>
<dbReference type="GO" id="GO:0010212">
    <property type="term" value="P:response to ionizing radiation"/>
    <property type="evidence" value="ECO:0007669"/>
    <property type="project" value="EnsemblPlants"/>
</dbReference>
<dbReference type="PANTHER" id="PTHR15107">
    <property type="entry name" value="RETINOBLASTOMA BINDING PROTEIN 8"/>
    <property type="match status" value="1"/>
</dbReference>
<feature type="compositionally biased region" description="Basic and acidic residues" evidence="5">
    <location>
        <begin position="547"/>
        <end position="556"/>
    </location>
</feature>
<feature type="domain" description="DNA endonuclease activator Ctp1 C-terminal" evidence="6">
    <location>
        <begin position="601"/>
        <end position="629"/>
    </location>
</feature>
<dbReference type="GO" id="GO:0007276">
    <property type="term" value="P:gamete generation"/>
    <property type="evidence" value="ECO:0007669"/>
    <property type="project" value="EnsemblPlants"/>
</dbReference>
<accession>A0A7N0T6C5</accession>
<dbReference type="GO" id="GO:0010792">
    <property type="term" value="P:DNA double-strand break processing involved in repair via single-strand annealing"/>
    <property type="evidence" value="ECO:0007669"/>
    <property type="project" value="TreeGrafter"/>
</dbReference>
<dbReference type="AlphaFoldDB" id="A0A7N0T6C5"/>
<evidence type="ECO:0000256" key="2">
    <source>
        <dbReference type="ARBA" id="ARBA00022763"/>
    </source>
</evidence>
<dbReference type="Gramene" id="Kaladp0024s0309.2.v1.1">
    <property type="protein sequence ID" value="Kaladp0024s0309.2.v1.1"/>
    <property type="gene ID" value="Kaladp0024s0309.v1.1"/>
</dbReference>
<evidence type="ECO:0000313" key="8">
    <source>
        <dbReference type="Proteomes" id="UP000594263"/>
    </source>
</evidence>
<evidence type="ECO:0000313" key="7">
    <source>
        <dbReference type="EnsemblPlants" id="Kaladp0024s0309.2.v1.1"/>
    </source>
</evidence>
<evidence type="ECO:0000256" key="4">
    <source>
        <dbReference type="SAM" id="Coils"/>
    </source>
</evidence>
<dbReference type="GO" id="GO:0005634">
    <property type="term" value="C:nucleus"/>
    <property type="evidence" value="ECO:0007669"/>
    <property type="project" value="UniProtKB-SubCell"/>
</dbReference>
<feature type="coiled-coil region" evidence="4">
    <location>
        <begin position="293"/>
        <end position="355"/>
    </location>
</feature>
<organism evidence="7 8">
    <name type="scientific">Kalanchoe fedtschenkoi</name>
    <name type="common">Lavender scallops</name>
    <name type="synonym">South American air plant</name>
    <dbReference type="NCBI Taxonomy" id="63787"/>
    <lineage>
        <taxon>Eukaryota</taxon>
        <taxon>Viridiplantae</taxon>
        <taxon>Streptophyta</taxon>
        <taxon>Embryophyta</taxon>
        <taxon>Tracheophyta</taxon>
        <taxon>Spermatophyta</taxon>
        <taxon>Magnoliopsida</taxon>
        <taxon>eudicotyledons</taxon>
        <taxon>Gunneridae</taxon>
        <taxon>Pentapetalae</taxon>
        <taxon>Saxifragales</taxon>
        <taxon>Crassulaceae</taxon>
        <taxon>Kalanchoe</taxon>
    </lineage>
</organism>
<evidence type="ECO:0000256" key="3">
    <source>
        <dbReference type="ARBA" id="ARBA00023242"/>
    </source>
</evidence>
<proteinExistence type="predicted"/>
<dbReference type="EnsemblPlants" id="Kaladp0024s0309.1.v1.1">
    <property type="protein sequence ID" value="Kaladp0024s0309.1.v1.1"/>
    <property type="gene ID" value="Kaladp0024s0309.v1.1"/>
</dbReference>
<keyword evidence="3" id="KW-0539">Nucleus</keyword>
<feature type="region of interest" description="Disordered" evidence="5">
    <location>
        <begin position="528"/>
        <end position="556"/>
    </location>
</feature>
<evidence type="ECO:0000256" key="1">
    <source>
        <dbReference type="ARBA" id="ARBA00004123"/>
    </source>
</evidence>
<reference evidence="7" key="1">
    <citation type="submission" date="2021-01" db="UniProtKB">
        <authorList>
            <consortium name="EnsemblPlants"/>
        </authorList>
    </citation>
    <scope>IDENTIFICATION</scope>
</reference>
<evidence type="ECO:0000256" key="5">
    <source>
        <dbReference type="SAM" id="MobiDB-lite"/>
    </source>
</evidence>
<name>A0A7N0T6C5_KALFE</name>
<feature type="region of interest" description="Disordered" evidence="5">
    <location>
        <begin position="458"/>
        <end position="495"/>
    </location>
</feature>
<comment type="subcellular location">
    <subcellularLocation>
        <location evidence="1">Nucleus</location>
    </subcellularLocation>
</comment>
<feature type="coiled-coil region" evidence="4">
    <location>
        <begin position="74"/>
        <end position="198"/>
    </location>
</feature>
<dbReference type="InterPro" id="IPR033316">
    <property type="entry name" value="RBBP8-like"/>
</dbReference>
<keyword evidence="2" id="KW-0227">DNA damage</keyword>